<dbReference type="EMBL" id="BARU01001808">
    <property type="protein sequence ID" value="GAH20963.1"/>
    <property type="molecule type" value="Genomic_DNA"/>
</dbReference>
<proteinExistence type="predicted"/>
<organism evidence="1">
    <name type="scientific">marine sediment metagenome</name>
    <dbReference type="NCBI Taxonomy" id="412755"/>
    <lineage>
        <taxon>unclassified sequences</taxon>
        <taxon>metagenomes</taxon>
        <taxon>ecological metagenomes</taxon>
    </lineage>
</organism>
<protein>
    <submittedName>
        <fullName evidence="1">Uncharacterized protein</fullName>
    </submittedName>
</protein>
<name>X1FJN0_9ZZZZ</name>
<dbReference type="AlphaFoldDB" id="X1FJN0"/>
<accession>X1FJN0</accession>
<reference evidence="1" key="1">
    <citation type="journal article" date="2014" name="Front. Microbiol.">
        <title>High frequency of phylogenetically diverse reductive dehalogenase-homologous genes in deep subseafloor sedimentary metagenomes.</title>
        <authorList>
            <person name="Kawai M."/>
            <person name="Futagami T."/>
            <person name="Toyoda A."/>
            <person name="Takaki Y."/>
            <person name="Nishi S."/>
            <person name="Hori S."/>
            <person name="Arai W."/>
            <person name="Tsubouchi T."/>
            <person name="Morono Y."/>
            <person name="Uchiyama I."/>
            <person name="Ito T."/>
            <person name="Fujiyama A."/>
            <person name="Inagaki F."/>
            <person name="Takami H."/>
        </authorList>
    </citation>
    <scope>NUCLEOTIDE SEQUENCE</scope>
    <source>
        <strain evidence="1">Expedition CK06-06</strain>
    </source>
</reference>
<sequence length="61" mass="6670">MDESNFIRTSAIMIPGIAARGVNLSPSLFIIKITNNEPTEKPTVPPKDIMEFASPFLLPPT</sequence>
<comment type="caution">
    <text evidence="1">The sequence shown here is derived from an EMBL/GenBank/DDBJ whole genome shotgun (WGS) entry which is preliminary data.</text>
</comment>
<evidence type="ECO:0000313" key="1">
    <source>
        <dbReference type="EMBL" id="GAH20963.1"/>
    </source>
</evidence>
<gene>
    <name evidence="1" type="ORF">S03H2_04533</name>
</gene>